<name>A0AAX3FUU1_9PSED</name>
<dbReference type="Proteomes" id="UP000277437">
    <property type="component" value="Chromosome"/>
</dbReference>
<evidence type="ECO:0000259" key="18">
    <source>
        <dbReference type="Pfam" id="PF03033"/>
    </source>
</evidence>
<feature type="transmembrane region" description="Helical" evidence="17">
    <location>
        <begin position="356"/>
        <end position="375"/>
    </location>
</feature>
<evidence type="ECO:0000313" key="20">
    <source>
        <dbReference type="EMBL" id="VEF74247.1"/>
    </source>
</evidence>
<evidence type="ECO:0000256" key="15">
    <source>
        <dbReference type="ARBA" id="ARBA00049902"/>
    </source>
</evidence>
<dbReference type="SUPFAM" id="SSF53756">
    <property type="entry name" value="UDP-Glycosyltransferase/glycogen phosphorylase"/>
    <property type="match status" value="1"/>
</dbReference>
<dbReference type="Pfam" id="PF01098">
    <property type="entry name" value="FTSW_RODA_SPOVE"/>
    <property type="match status" value="1"/>
</dbReference>
<feature type="transmembrane region" description="Helical" evidence="17">
    <location>
        <begin position="320"/>
        <end position="344"/>
    </location>
</feature>
<dbReference type="NCBIfam" id="TIGR02614">
    <property type="entry name" value="ftsW"/>
    <property type="match status" value="1"/>
</dbReference>
<evidence type="ECO:0000256" key="5">
    <source>
        <dbReference type="ARBA" id="ARBA00022676"/>
    </source>
</evidence>
<feature type="binding site" evidence="16">
    <location>
        <position position="689"/>
    </location>
    <ligand>
        <name>UDP-N-acetyl-alpha-D-glucosamine</name>
        <dbReference type="ChEBI" id="CHEBI:57705"/>
    </ligand>
</feature>
<dbReference type="GO" id="GO:0008955">
    <property type="term" value="F:peptidoglycan glycosyltransferase activity"/>
    <property type="evidence" value="ECO:0007669"/>
    <property type="project" value="UniProtKB-UniRule"/>
</dbReference>
<comment type="function">
    <text evidence="17">Peptidoglycan polymerase that is essential for cell division.</text>
</comment>
<keyword evidence="10 17" id="KW-1133">Transmembrane helix</keyword>
<feature type="binding site" evidence="16">
    <location>
        <begin position="663"/>
        <end position="668"/>
    </location>
    <ligand>
        <name>UDP-N-acetyl-alpha-D-glucosamine</name>
        <dbReference type="ChEBI" id="CHEBI:57705"/>
    </ligand>
</feature>
<evidence type="ECO:0000256" key="2">
    <source>
        <dbReference type="ARBA" id="ARBA00004752"/>
    </source>
</evidence>
<dbReference type="Pfam" id="PF03033">
    <property type="entry name" value="Glyco_transf_28"/>
    <property type="match status" value="1"/>
</dbReference>
<dbReference type="InterPro" id="IPR018365">
    <property type="entry name" value="Cell_cycle_FtsW-rel_CS"/>
</dbReference>
<feature type="domain" description="Glycosyltransferase family 28 N-terminal" evidence="18">
    <location>
        <begin position="407"/>
        <end position="542"/>
    </location>
</feature>
<gene>
    <name evidence="17 20" type="primary">ftsW</name>
    <name evidence="16" type="synonym">murG</name>
    <name evidence="20" type="ORF">NCTC7357_02535</name>
</gene>
<feature type="binding site" evidence="16">
    <location>
        <position position="526"/>
    </location>
    <ligand>
        <name>UDP-N-acetyl-alpha-D-glucosamine</name>
        <dbReference type="ChEBI" id="CHEBI:57705"/>
    </ligand>
</feature>
<feature type="transmembrane region" description="Helical" evidence="17">
    <location>
        <begin position="129"/>
        <end position="145"/>
    </location>
</feature>
<evidence type="ECO:0000256" key="9">
    <source>
        <dbReference type="ARBA" id="ARBA00022984"/>
    </source>
</evidence>
<dbReference type="EMBL" id="LR134334">
    <property type="protein sequence ID" value="VEF74247.1"/>
    <property type="molecule type" value="Genomic_DNA"/>
</dbReference>
<feature type="binding site" evidence="16">
    <location>
        <position position="590"/>
    </location>
    <ligand>
        <name>UDP-N-acetyl-alpha-D-glucosamine</name>
        <dbReference type="ChEBI" id="CHEBI:57705"/>
    </ligand>
</feature>
<evidence type="ECO:0000256" key="3">
    <source>
        <dbReference type="ARBA" id="ARBA00022475"/>
    </source>
</evidence>
<evidence type="ECO:0000256" key="10">
    <source>
        <dbReference type="ARBA" id="ARBA00022989"/>
    </source>
</evidence>
<evidence type="ECO:0000256" key="11">
    <source>
        <dbReference type="ARBA" id="ARBA00023136"/>
    </source>
</evidence>
<evidence type="ECO:0000256" key="7">
    <source>
        <dbReference type="ARBA" id="ARBA00022692"/>
    </source>
</evidence>
<evidence type="ECO:0000256" key="12">
    <source>
        <dbReference type="ARBA" id="ARBA00023306"/>
    </source>
</evidence>
<feature type="transmembrane region" description="Helical" evidence="17">
    <location>
        <begin position="90"/>
        <end position="109"/>
    </location>
</feature>
<feature type="transmembrane region" description="Helical" evidence="17">
    <location>
        <begin position="204"/>
        <end position="222"/>
    </location>
</feature>
<dbReference type="Gene3D" id="3.40.50.2000">
    <property type="entry name" value="Glycogen Phosphorylase B"/>
    <property type="match status" value="2"/>
</dbReference>
<dbReference type="InterPro" id="IPR006009">
    <property type="entry name" value="GlcNAc_MurG"/>
</dbReference>
<dbReference type="PROSITE" id="PS00428">
    <property type="entry name" value="FTSW_RODA_SPOVE"/>
    <property type="match status" value="1"/>
</dbReference>
<dbReference type="InterPro" id="IPR007235">
    <property type="entry name" value="Glyco_trans_28_C"/>
</dbReference>
<dbReference type="PANTHER" id="PTHR30474:SF2">
    <property type="entry name" value="PEPTIDOGLYCAN GLYCOSYLTRANSFERASE FTSW-RELATED"/>
    <property type="match status" value="1"/>
</dbReference>
<feature type="binding site" evidence="16">
    <location>
        <position position="565"/>
    </location>
    <ligand>
        <name>UDP-N-acetyl-alpha-D-glucosamine</name>
        <dbReference type="ChEBI" id="CHEBI:57705"/>
    </ligand>
</feature>
<keyword evidence="17" id="KW-0997">Cell inner membrane</keyword>
<comment type="pathway">
    <text evidence="2 16">Cell wall biogenesis; peptidoglycan biosynthesis.</text>
</comment>
<comment type="catalytic activity">
    <reaction evidence="15 17">
        <text>[GlcNAc-(1-&gt;4)-Mur2Ac(oyl-L-Ala-gamma-D-Glu-L-Lys-D-Ala-D-Ala)](n)-di-trans,octa-cis-undecaprenyl diphosphate + beta-D-GlcNAc-(1-&gt;4)-Mur2Ac(oyl-L-Ala-gamma-D-Glu-L-Lys-D-Ala-D-Ala)-di-trans,octa-cis-undecaprenyl diphosphate = [GlcNAc-(1-&gt;4)-Mur2Ac(oyl-L-Ala-gamma-D-Glu-L-Lys-D-Ala-D-Ala)](n+1)-di-trans,octa-cis-undecaprenyl diphosphate + di-trans,octa-cis-undecaprenyl diphosphate + H(+)</text>
        <dbReference type="Rhea" id="RHEA:23708"/>
        <dbReference type="Rhea" id="RHEA-COMP:9602"/>
        <dbReference type="Rhea" id="RHEA-COMP:9603"/>
        <dbReference type="ChEBI" id="CHEBI:15378"/>
        <dbReference type="ChEBI" id="CHEBI:58405"/>
        <dbReference type="ChEBI" id="CHEBI:60033"/>
        <dbReference type="ChEBI" id="CHEBI:78435"/>
        <dbReference type="EC" id="2.4.99.28"/>
    </reaction>
</comment>
<dbReference type="HAMAP" id="MF_00913">
    <property type="entry name" value="PGT_FtsW_proteobact"/>
    <property type="match status" value="1"/>
</dbReference>
<dbReference type="GO" id="GO:0071555">
    <property type="term" value="P:cell wall organization"/>
    <property type="evidence" value="ECO:0007669"/>
    <property type="project" value="UniProtKB-KW"/>
</dbReference>
<dbReference type="HAMAP" id="MF_00033">
    <property type="entry name" value="MurG"/>
    <property type="match status" value="1"/>
</dbReference>
<evidence type="ECO:0000256" key="17">
    <source>
        <dbReference type="HAMAP-Rule" id="MF_00913"/>
    </source>
</evidence>
<dbReference type="GO" id="GO:0005886">
    <property type="term" value="C:plasma membrane"/>
    <property type="evidence" value="ECO:0007669"/>
    <property type="project" value="UniProtKB-SubCell"/>
</dbReference>
<comment type="function">
    <text evidence="16">Cell wall formation. Catalyzes the transfer of a GlcNAc subunit on undecaprenyl-pyrophosphoryl-MurNAc-pentapeptide (lipid intermediate I) to form undecaprenyl-pyrophosphoryl-MurNAc-(pentapeptide)GlcNAc (lipid intermediate II).</text>
</comment>
<dbReference type="Pfam" id="PF04101">
    <property type="entry name" value="Glyco_tran_28_C"/>
    <property type="match status" value="1"/>
</dbReference>
<keyword evidence="4 16" id="KW-0132">Cell division</keyword>
<keyword evidence="3 16" id="KW-1003">Cell membrane</keyword>
<evidence type="ECO:0000313" key="21">
    <source>
        <dbReference type="Proteomes" id="UP000277437"/>
    </source>
</evidence>
<dbReference type="CDD" id="cd03785">
    <property type="entry name" value="GT28_MurG"/>
    <property type="match status" value="1"/>
</dbReference>
<evidence type="ECO:0000256" key="16">
    <source>
        <dbReference type="HAMAP-Rule" id="MF_00033"/>
    </source>
</evidence>
<evidence type="ECO:0000256" key="4">
    <source>
        <dbReference type="ARBA" id="ARBA00022618"/>
    </source>
</evidence>
<comment type="subcellular location">
    <subcellularLocation>
        <location evidence="17">Cell inner membrane</location>
        <topology evidence="17">Multi-pass membrane protein</topology>
    </subcellularLocation>
    <subcellularLocation>
        <location evidence="1">Cell membrane</location>
        <topology evidence="1">Multi-pass membrane protein</topology>
    </subcellularLocation>
    <subcellularLocation>
        <location evidence="16">Cell membrane</location>
        <topology evidence="16">Peripheral membrane protein</topology>
        <orientation evidence="16">Cytoplasmic side</orientation>
    </subcellularLocation>
    <text evidence="17">Localizes to the division septum.</text>
</comment>
<dbReference type="GO" id="GO:0015648">
    <property type="term" value="F:lipid-linked peptidoglycan transporter activity"/>
    <property type="evidence" value="ECO:0007669"/>
    <property type="project" value="TreeGrafter"/>
</dbReference>
<keyword evidence="12 16" id="KW-0131">Cell cycle</keyword>
<evidence type="ECO:0000256" key="14">
    <source>
        <dbReference type="ARBA" id="ARBA00038053"/>
    </source>
</evidence>
<evidence type="ECO:0000256" key="1">
    <source>
        <dbReference type="ARBA" id="ARBA00004651"/>
    </source>
</evidence>
<comment type="similarity">
    <text evidence="16">Belongs to the glycosyltransferase 28 family. MurG subfamily.</text>
</comment>
<evidence type="ECO:0000256" key="8">
    <source>
        <dbReference type="ARBA" id="ARBA00022960"/>
    </source>
</evidence>
<feature type="transmembrane region" description="Helical" evidence="17">
    <location>
        <begin position="64"/>
        <end position="83"/>
    </location>
</feature>
<keyword evidence="5 16" id="KW-0328">Glycosyltransferase</keyword>
<dbReference type="EC" id="2.4.1.227" evidence="16"/>
<dbReference type="EC" id="2.4.99.28" evidence="17"/>
<feature type="binding site" evidence="16">
    <location>
        <begin position="414"/>
        <end position="416"/>
    </location>
    <ligand>
        <name>UDP-N-acetyl-alpha-D-glucosamine</name>
        <dbReference type="ChEBI" id="CHEBI:57705"/>
    </ligand>
</feature>
<dbReference type="GO" id="GO:0009252">
    <property type="term" value="P:peptidoglycan biosynthetic process"/>
    <property type="evidence" value="ECO:0007669"/>
    <property type="project" value="UniProtKB-UniRule"/>
</dbReference>
<feature type="transmembrane region" description="Helical" evidence="17">
    <location>
        <begin position="180"/>
        <end position="197"/>
    </location>
</feature>
<reference evidence="20 21" key="1">
    <citation type="submission" date="2018-12" db="EMBL/GenBank/DDBJ databases">
        <authorList>
            <consortium name="Pathogen Informatics"/>
        </authorList>
    </citation>
    <scope>NUCLEOTIDE SEQUENCE [LARGE SCALE GENOMIC DNA]</scope>
    <source>
        <strain evidence="20 21">NCTC7357</strain>
    </source>
</reference>
<evidence type="ECO:0000259" key="19">
    <source>
        <dbReference type="Pfam" id="PF04101"/>
    </source>
</evidence>
<keyword evidence="11 16" id="KW-0472">Membrane</keyword>
<dbReference type="InterPro" id="IPR001182">
    <property type="entry name" value="FtsW/RodA"/>
</dbReference>
<comment type="similarity">
    <text evidence="14 17">Belongs to the SEDS family. FtsW subfamily.</text>
</comment>
<dbReference type="NCBIfam" id="TIGR01133">
    <property type="entry name" value="murG"/>
    <property type="match status" value="1"/>
</dbReference>
<dbReference type="GO" id="GO:0043093">
    <property type="term" value="P:FtsZ-dependent cytokinesis"/>
    <property type="evidence" value="ECO:0007669"/>
    <property type="project" value="UniProtKB-UniRule"/>
</dbReference>
<dbReference type="GO" id="GO:0032153">
    <property type="term" value="C:cell division site"/>
    <property type="evidence" value="ECO:0007669"/>
    <property type="project" value="UniProtKB-UniRule"/>
</dbReference>
<keyword evidence="8 16" id="KW-0133">Cell shape</keyword>
<dbReference type="InterPro" id="IPR013437">
    <property type="entry name" value="FtsW"/>
</dbReference>
<evidence type="ECO:0000256" key="6">
    <source>
        <dbReference type="ARBA" id="ARBA00022679"/>
    </source>
</evidence>
<organism evidence="20 21">
    <name type="scientific">Pseudomonas chlororaphis</name>
    <dbReference type="NCBI Taxonomy" id="587753"/>
    <lineage>
        <taxon>Bacteria</taxon>
        <taxon>Pseudomonadati</taxon>
        <taxon>Pseudomonadota</taxon>
        <taxon>Gammaproteobacteria</taxon>
        <taxon>Pseudomonadales</taxon>
        <taxon>Pseudomonadaceae</taxon>
        <taxon>Pseudomonas</taxon>
    </lineage>
</organism>
<protein>
    <recommendedName>
        <fullName evidence="16 17">Multifunctional fusion protein</fullName>
    </recommendedName>
    <domain>
        <recommendedName>
            <fullName evidence="17">Probable peptidoglycan glycosyltransferase FtsW</fullName>
            <shortName evidence="17">PGT</shortName>
            <ecNumber evidence="17">2.4.99.28</ecNumber>
        </recommendedName>
        <alternativeName>
            <fullName evidence="17">Cell division protein FtsW</fullName>
        </alternativeName>
        <alternativeName>
            <fullName evidence="17">Cell wall polymerase</fullName>
        </alternativeName>
        <alternativeName>
            <fullName evidence="17">Peptidoglycan polymerase</fullName>
            <shortName evidence="17">PG polymerase</shortName>
        </alternativeName>
    </domain>
    <domain>
        <recommendedName>
            <fullName evidence="16">UDP-N-acetylglucosamine--N-acetylmuramyl-(pentapeptide) pyrophosphoryl-undecaprenol N-acetylglucosamine transferase</fullName>
            <ecNumber evidence="16">2.4.1.227</ecNumber>
        </recommendedName>
        <alternativeName>
            <fullName evidence="16">Undecaprenyl-PP-MurNAc-pentapeptide-UDPGlcNAc GlcNAc transferase</fullName>
        </alternativeName>
    </domain>
</protein>
<proteinExistence type="inferred from homology"/>
<evidence type="ECO:0000256" key="13">
    <source>
        <dbReference type="ARBA" id="ARBA00023316"/>
    </source>
</evidence>
<dbReference type="InterPro" id="IPR004276">
    <property type="entry name" value="GlycoTrans_28_N"/>
</dbReference>
<dbReference type="GO" id="GO:0005975">
    <property type="term" value="P:carbohydrate metabolic process"/>
    <property type="evidence" value="ECO:0007669"/>
    <property type="project" value="InterPro"/>
</dbReference>
<dbReference type="GO" id="GO:0050511">
    <property type="term" value="F:undecaprenyldiphospho-muramoylpentapeptide beta-N-acetylglucosaminyltransferase activity"/>
    <property type="evidence" value="ECO:0007669"/>
    <property type="project" value="UniProtKB-UniRule"/>
</dbReference>
<comment type="catalytic activity">
    <reaction evidence="16">
        <text>di-trans,octa-cis-undecaprenyl diphospho-N-acetyl-alpha-D-muramoyl-L-alanyl-D-glutamyl-meso-2,6-diaminopimeloyl-D-alanyl-D-alanine + UDP-N-acetyl-alpha-D-glucosamine = di-trans,octa-cis-undecaprenyl diphospho-[N-acetyl-alpha-D-glucosaminyl-(1-&gt;4)]-N-acetyl-alpha-D-muramoyl-L-alanyl-D-glutamyl-meso-2,6-diaminopimeloyl-D-alanyl-D-alanine + UDP + H(+)</text>
        <dbReference type="Rhea" id="RHEA:31227"/>
        <dbReference type="ChEBI" id="CHEBI:15378"/>
        <dbReference type="ChEBI" id="CHEBI:57705"/>
        <dbReference type="ChEBI" id="CHEBI:58223"/>
        <dbReference type="ChEBI" id="CHEBI:61387"/>
        <dbReference type="ChEBI" id="CHEBI:61388"/>
        <dbReference type="EC" id="2.4.1.227"/>
    </reaction>
</comment>
<feature type="transmembrane region" description="Helical" evidence="17">
    <location>
        <begin position="157"/>
        <end position="174"/>
    </location>
</feature>
<sequence>MNLRDIIKPYPSPIITGRGVDLDFPMLAGCLTLLGLGLIMIASASTEVAAVQSGSALYYMIRHLIYVVLGLGACIVTMMIPIATWQRLGWMMLLGAFGLLVMVIIPGIGREVNGSMRWIGFSFFNVQPSEIAKVFVVIYLAGYLVRRQKEVRESWMGFFKPFIVLLPMAGLLLMEPDFGATVVMMGAAAAMLFLGGVGLFRFSLMVVLAVAAVVLLIQMQPYRMARLTNFADPWADQFGAGYQLSQALIAFGRGEWLGVGLGNSVQKQFYLPEAHTDFVFSVLAEELGAVGSLCTVALFVFVCIRGMYIGLWAEKAKQFFAAYVAYGLSFLWIGQFLINIGVNVGLLPTKGLTLPFLSYGGSSLVICCACLGLLLRIEWRVRPTLAAKRWSSARATSPRSQAMGANVLIMAGGTGGHVFPALACAREFQARGYTVHWLGTPRGIENELVPNAGLQLHLINVSGLRGKSKLSLLKAPFVLLKAVLQARRIIRQLKPVCVLGFGGYVTGPGGVAAKLSGVPVIVHEQNAVAGTANRLLVPLSARVCEAFPDTFGASSSRRTTGNPVRTELFLDTPREALAGRKARLLILGGSLGAEPLNKLLPEALALVSPELRPEVFHQAGKNHDEVTAERYRAAGVEAQVQPFIKDMAQAYGWADLVVCRAGALTVSELAAAGLPSMLVPLPHAIDDHQTRNADYLAREGAAFLMPQRTTGAADLAARLTEVLMQPERLNSMADAARRLAKPDATRSVVDICLEVAHG</sequence>
<accession>A0AAX3FUU1</accession>
<feature type="transmembrane region" description="Helical" evidence="17">
    <location>
        <begin position="24"/>
        <end position="44"/>
    </location>
</feature>
<feature type="domain" description="Glycosyl transferase family 28 C-terminal" evidence="19">
    <location>
        <begin position="584"/>
        <end position="744"/>
    </location>
</feature>
<keyword evidence="13 16" id="KW-0961">Cell wall biogenesis/degradation</keyword>
<dbReference type="GO" id="GO:0008360">
    <property type="term" value="P:regulation of cell shape"/>
    <property type="evidence" value="ECO:0007669"/>
    <property type="project" value="UniProtKB-KW"/>
</dbReference>
<keyword evidence="9 16" id="KW-0573">Peptidoglycan synthesis</keyword>
<keyword evidence="7 17" id="KW-0812">Transmembrane</keyword>
<feature type="transmembrane region" description="Helical" evidence="17">
    <location>
        <begin position="287"/>
        <end position="308"/>
    </location>
</feature>
<feature type="binding site" evidence="16">
    <location>
        <position position="644"/>
    </location>
    <ligand>
        <name>UDP-N-acetyl-alpha-D-glucosamine</name>
        <dbReference type="ChEBI" id="CHEBI:57705"/>
    </ligand>
</feature>
<dbReference type="AlphaFoldDB" id="A0AAX3FUU1"/>
<dbReference type="PANTHER" id="PTHR30474">
    <property type="entry name" value="CELL CYCLE PROTEIN"/>
    <property type="match status" value="1"/>
</dbReference>
<keyword evidence="6 16" id="KW-0808">Transferase</keyword>